<reference evidence="1 2" key="1">
    <citation type="submission" date="2016-11" db="EMBL/GenBank/DDBJ databases">
        <title>A multilocus sequence analysis scheme for characterization of bacteria in the genus Thioclava.</title>
        <authorList>
            <person name="Liu Y."/>
            <person name="Shao Z."/>
        </authorList>
    </citation>
    <scope>NUCLEOTIDE SEQUENCE [LARGE SCALE GENOMIC DNA]</scope>
    <source>
        <strain evidence="1 2">11.10-0-13</strain>
    </source>
</reference>
<organism evidence="1 2">
    <name type="scientific">Thioclava marina</name>
    <dbReference type="NCBI Taxonomy" id="1915077"/>
    <lineage>
        <taxon>Bacteria</taxon>
        <taxon>Pseudomonadati</taxon>
        <taxon>Pseudomonadota</taxon>
        <taxon>Alphaproteobacteria</taxon>
        <taxon>Rhodobacterales</taxon>
        <taxon>Paracoccaceae</taxon>
        <taxon>Thioclava</taxon>
    </lineage>
</organism>
<dbReference type="EMBL" id="MPZS01000001">
    <property type="protein sequence ID" value="OOY12569.1"/>
    <property type="molecule type" value="Genomic_DNA"/>
</dbReference>
<sequence length="236" mass="25391">MWRVIRVSFLALAAGGTLGLLALLWFYPVLAAGICPRCFGLDRAAPAIFVDRAMPRDDRRALVETIDAARAQVARFYPERAAHSRILACSTEECDRRLGGRGAAAVTYSLGPWAVVRVAPRGLTGTILAHELAHTETHARLGMLGQIRGKMPAWFDEGLSVLVSDDPRYLNPGAGIERCKALPDQPLPVSPFEWAPLAGRDNGLYAQAACAVLIWAAHQGGDPAILARLDTGTAFP</sequence>
<dbReference type="RefSeq" id="WP_078573193.1">
    <property type="nucleotide sequence ID" value="NZ_MPZS01000001.1"/>
</dbReference>
<name>A0ABX3MM41_9RHOB</name>
<protein>
    <recommendedName>
        <fullName evidence="3">DUF4157 domain-containing protein</fullName>
    </recommendedName>
</protein>
<dbReference type="Proteomes" id="UP000242224">
    <property type="component" value="Unassembled WGS sequence"/>
</dbReference>
<gene>
    <name evidence="1" type="ORF">BMG00_01580</name>
</gene>
<comment type="caution">
    <text evidence="1">The sequence shown here is derived from an EMBL/GenBank/DDBJ whole genome shotgun (WGS) entry which is preliminary data.</text>
</comment>
<accession>A0ABX3MM41</accession>
<evidence type="ECO:0000313" key="1">
    <source>
        <dbReference type="EMBL" id="OOY12569.1"/>
    </source>
</evidence>
<keyword evidence="2" id="KW-1185">Reference proteome</keyword>
<proteinExistence type="predicted"/>
<evidence type="ECO:0008006" key="3">
    <source>
        <dbReference type="Google" id="ProtNLM"/>
    </source>
</evidence>
<evidence type="ECO:0000313" key="2">
    <source>
        <dbReference type="Proteomes" id="UP000242224"/>
    </source>
</evidence>